<comment type="caution">
    <text evidence="2">The sequence shown here is derived from an EMBL/GenBank/DDBJ whole genome shotgun (WGS) entry which is preliminary data.</text>
</comment>
<reference evidence="2 3" key="1">
    <citation type="submission" date="2020-01" db="EMBL/GenBank/DDBJ databases">
        <title>Spongiivirga citrea KCTC 32990T.</title>
        <authorList>
            <person name="Wang G."/>
        </authorList>
    </citation>
    <scope>NUCLEOTIDE SEQUENCE [LARGE SCALE GENOMIC DNA]</scope>
    <source>
        <strain evidence="2 3">KCTC 32990</strain>
    </source>
</reference>
<proteinExistence type="predicted"/>
<keyword evidence="3" id="KW-1185">Reference proteome</keyword>
<dbReference type="InterPro" id="IPR006869">
    <property type="entry name" value="DUF547"/>
</dbReference>
<feature type="domain" description="DUF547" evidence="1">
    <location>
        <begin position="121"/>
        <end position="225"/>
    </location>
</feature>
<dbReference type="AlphaFoldDB" id="A0A6M0CK06"/>
<name>A0A6M0CK06_9FLAO</name>
<evidence type="ECO:0000259" key="1">
    <source>
        <dbReference type="Pfam" id="PF04784"/>
    </source>
</evidence>
<dbReference type="Proteomes" id="UP000474296">
    <property type="component" value="Unassembled WGS sequence"/>
</dbReference>
<gene>
    <name evidence="2" type="ORF">GWK10_13275</name>
</gene>
<dbReference type="EMBL" id="JAABOQ010000005">
    <property type="protein sequence ID" value="NER18191.1"/>
    <property type="molecule type" value="Genomic_DNA"/>
</dbReference>
<sequence length="286" mass="33161">MLSACGSSKKVVDTRATNEETVVEIVETVQEEPEVQEEMKEEVVEEVIEDVVEEMPEDNDIEVTETSLEAIETAFDHDVFDALLKKHVTDQGNVNYKAFKADRTELKTYLTSLSNNMPKDDWKREDVLAYWINAYNAFTIKLIIDNYPTKSIKDIKDPWGARFFKLGKKWYNLNEIEHQILRKMDEPRIHFAINCASVSCPQLFNEAFKADTLEEQLTTATKVFLSDTSRNELTANSIKVSKIFKWFSKDFKKDGNLIDFLNKYSEVAISNKAKLSYMDYDWNLNE</sequence>
<accession>A0A6M0CK06</accession>
<evidence type="ECO:0000313" key="3">
    <source>
        <dbReference type="Proteomes" id="UP000474296"/>
    </source>
</evidence>
<dbReference type="PANTHER" id="PTHR46361:SF3">
    <property type="entry name" value="ELECTRON CARRIER_ PROTEIN DISULFIDE OXIDOREDUCTASE"/>
    <property type="match status" value="1"/>
</dbReference>
<protein>
    <submittedName>
        <fullName evidence="2">DUF547 domain-containing protein</fullName>
    </submittedName>
</protein>
<evidence type="ECO:0000313" key="2">
    <source>
        <dbReference type="EMBL" id="NER18191.1"/>
    </source>
</evidence>
<organism evidence="2 3">
    <name type="scientific">Spongiivirga citrea</name>
    <dbReference type="NCBI Taxonomy" id="1481457"/>
    <lineage>
        <taxon>Bacteria</taxon>
        <taxon>Pseudomonadati</taxon>
        <taxon>Bacteroidota</taxon>
        <taxon>Flavobacteriia</taxon>
        <taxon>Flavobacteriales</taxon>
        <taxon>Flavobacteriaceae</taxon>
        <taxon>Spongiivirga</taxon>
    </lineage>
</organism>
<dbReference type="Pfam" id="PF04784">
    <property type="entry name" value="DUF547"/>
    <property type="match status" value="1"/>
</dbReference>
<dbReference type="PANTHER" id="PTHR46361">
    <property type="entry name" value="ELECTRON CARRIER/ PROTEIN DISULFIDE OXIDOREDUCTASE"/>
    <property type="match status" value="1"/>
</dbReference>